<dbReference type="Proteomes" id="UP000229056">
    <property type="component" value="Unassembled WGS sequence"/>
</dbReference>
<reference evidence="4" key="1">
    <citation type="submission" date="2017-09" db="EMBL/GenBank/DDBJ databases">
        <title>Depth-based differentiation of microbial function through sediment-hosted aquifers and enrichment of novel symbionts in the deep terrestrial subsurface.</title>
        <authorList>
            <person name="Probst A.J."/>
            <person name="Ladd B."/>
            <person name="Jarett J.K."/>
            <person name="Geller-Mcgrath D.E."/>
            <person name="Sieber C.M.K."/>
            <person name="Emerson J.B."/>
            <person name="Anantharaman K."/>
            <person name="Thomas B.C."/>
            <person name="Malmstrom R."/>
            <person name="Stieglmeier M."/>
            <person name="Klingl A."/>
            <person name="Woyke T."/>
            <person name="Ryan C.M."/>
            <person name="Banfield J.F."/>
        </authorList>
    </citation>
    <scope>NUCLEOTIDE SEQUENCE [LARGE SCALE GENOMIC DNA]</scope>
</reference>
<keyword evidence="1" id="KW-1133">Transmembrane helix</keyword>
<feature type="chain" id="PRO_5013567673" evidence="2">
    <location>
        <begin position="25"/>
        <end position="293"/>
    </location>
</feature>
<protein>
    <submittedName>
        <fullName evidence="3">Uncharacterized protein</fullName>
    </submittedName>
</protein>
<sequence>MKKITIILACLSLLLIWSNNYVLAADADLPVTTPAEVTKNCDNCLNVPIGGVKTIPSFYEYIQLWYSFVVGVVGIIATVIIMWGGFKWLTSRGNAAAIGDAKDRIWSAIIGLVLVFLSYNLLYLINPELVKIKLPSLTTISTTNSPTHSSNNQPPTHPAEGAKFDLEALKKTCLDAITVTGAGLNCNRLNISGPVYEATLLGSSEMGYWYNINDNLLEGVQEIVNLIGQPQTIEGVDVYVMPGTNLAFREIDNNIWRVETTNLVGLMLEQDTNSQNIVAWPMDIWNNLHNIPN</sequence>
<feature type="signal peptide" evidence="2">
    <location>
        <begin position="1"/>
        <end position="24"/>
    </location>
</feature>
<dbReference type="Pfam" id="PF18895">
    <property type="entry name" value="T4SS_pilin"/>
    <property type="match status" value="1"/>
</dbReference>
<evidence type="ECO:0000256" key="2">
    <source>
        <dbReference type="SAM" id="SignalP"/>
    </source>
</evidence>
<accession>A0A2H0W4I3</accession>
<name>A0A2H0W4I3_9BACT</name>
<evidence type="ECO:0000313" key="3">
    <source>
        <dbReference type="EMBL" id="PIS06263.1"/>
    </source>
</evidence>
<organism evidence="3 4">
    <name type="scientific">Candidatus Buchananbacteria bacterium CG10_big_fil_rev_8_21_14_0_10_33_19</name>
    <dbReference type="NCBI Taxonomy" id="1974525"/>
    <lineage>
        <taxon>Bacteria</taxon>
        <taxon>Candidatus Buchananiibacteriota</taxon>
    </lineage>
</organism>
<gene>
    <name evidence="3" type="ORF">COT80_01680</name>
</gene>
<feature type="transmembrane region" description="Helical" evidence="1">
    <location>
        <begin position="105"/>
        <end position="125"/>
    </location>
</feature>
<keyword evidence="1" id="KW-0472">Membrane</keyword>
<comment type="caution">
    <text evidence="3">The sequence shown here is derived from an EMBL/GenBank/DDBJ whole genome shotgun (WGS) entry which is preliminary data.</text>
</comment>
<keyword evidence="1" id="KW-0812">Transmembrane</keyword>
<evidence type="ECO:0000256" key="1">
    <source>
        <dbReference type="SAM" id="Phobius"/>
    </source>
</evidence>
<feature type="transmembrane region" description="Helical" evidence="1">
    <location>
        <begin position="64"/>
        <end position="84"/>
    </location>
</feature>
<evidence type="ECO:0000313" key="4">
    <source>
        <dbReference type="Proteomes" id="UP000229056"/>
    </source>
</evidence>
<proteinExistence type="predicted"/>
<keyword evidence="2" id="KW-0732">Signal</keyword>
<dbReference type="AlphaFoldDB" id="A0A2H0W4I3"/>
<dbReference type="InterPro" id="IPR043993">
    <property type="entry name" value="T4SS_pilin"/>
</dbReference>
<dbReference type="EMBL" id="PEZY01000005">
    <property type="protein sequence ID" value="PIS06263.1"/>
    <property type="molecule type" value="Genomic_DNA"/>
</dbReference>